<reference evidence="5 6" key="1">
    <citation type="submission" date="2019-02" db="EMBL/GenBank/DDBJ databases">
        <title>Apibacter muscae sp. nov.: a novel member of the house fly microbiota.</title>
        <authorList>
            <person name="Park R."/>
        </authorList>
    </citation>
    <scope>NUCLEOTIDE SEQUENCE [LARGE SCALE GENOMIC DNA]</scope>
    <source>
        <strain evidence="5 6">AL1</strain>
    </source>
</reference>
<dbReference type="InterPro" id="IPR020449">
    <property type="entry name" value="Tscrpt_reg_AraC-type_HTH"/>
</dbReference>
<feature type="domain" description="HTH araC/xylS-type" evidence="4">
    <location>
        <begin position="191"/>
        <end position="289"/>
    </location>
</feature>
<dbReference type="GO" id="GO:0003700">
    <property type="term" value="F:DNA-binding transcription factor activity"/>
    <property type="evidence" value="ECO:0007669"/>
    <property type="project" value="InterPro"/>
</dbReference>
<evidence type="ECO:0000259" key="4">
    <source>
        <dbReference type="PROSITE" id="PS01124"/>
    </source>
</evidence>
<dbReference type="AlphaFoldDB" id="A0A563DIS4"/>
<keyword evidence="3" id="KW-0804">Transcription</keyword>
<proteinExistence type="predicted"/>
<dbReference type="InterPro" id="IPR053142">
    <property type="entry name" value="PchR_regulatory_protein"/>
</dbReference>
<dbReference type="InterPro" id="IPR018060">
    <property type="entry name" value="HTH_AraC"/>
</dbReference>
<dbReference type="Proteomes" id="UP000319499">
    <property type="component" value="Unassembled WGS sequence"/>
</dbReference>
<dbReference type="Gene3D" id="1.10.10.60">
    <property type="entry name" value="Homeodomain-like"/>
    <property type="match status" value="2"/>
</dbReference>
<evidence type="ECO:0000256" key="3">
    <source>
        <dbReference type="ARBA" id="ARBA00023163"/>
    </source>
</evidence>
<dbReference type="SUPFAM" id="SSF46689">
    <property type="entry name" value="Homeodomain-like"/>
    <property type="match status" value="2"/>
</dbReference>
<accession>A0A563DIS4</accession>
<dbReference type="InterPro" id="IPR018062">
    <property type="entry name" value="HTH_AraC-typ_CS"/>
</dbReference>
<dbReference type="Pfam" id="PF12833">
    <property type="entry name" value="HTH_18"/>
    <property type="match status" value="1"/>
</dbReference>
<dbReference type="PRINTS" id="PR00032">
    <property type="entry name" value="HTHARAC"/>
</dbReference>
<organism evidence="5 6">
    <name type="scientific">Apibacter muscae</name>
    <dbReference type="NCBI Taxonomy" id="2509004"/>
    <lineage>
        <taxon>Bacteria</taxon>
        <taxon>Pseudomonadati</taxon>
        <taxon>Bacteroidota</taxon>
        <taxon>Flavobacteriia</taxon>
        <taxon>Flavobacteriales</taxon>
        <taxon>Weeksellaceae</taxon>
        <taxon>Apibacter</taxon>
    </lineage>
</organism>
<evidence type="ECO:0000256" key="1">
    <source>
        <dbReference type="ARBA" id="ARBA00023015"/>
    </source>
</evidence>
<dbReference type="RefSeq" id="WP_146261607.1">
    <property type="nucleotide sequence ID" value="NZ_SELG01000029.1"/>
</dbReference>
<sequence length="289" mass="34202">MDLKNTFKSRIRENKISDKLYLAQIDNYTDVTDTISKPVEKEFVQMYFCIKGTATFHFARNEIYFMEKESTLLIFHPKQNVPINISLAKKSNLIIIVIKIQELEKIFSEYTYKLPFYENAEYKCLFREKLLGIRERQILSQLKDFIIDEEFKNIYLKTKIIEIFLFYFSDNENNLIKNQSISQENIVSKIQEIKECILENIASPPTLKELSNQVHLSEYKIKEGFKKIIGKSFSTYILDTKLEIGKEKLDLKLKSVKEIAYDLGYTNPSHFIEAFKKKYGITPKQWMLK</sequence>
<dbReference type="InterPro" id="IPR009057">
    <property type="entry name" value="Homeodomain-like_sf"/>
</dbReference>
<dbReference type="GO" id="GO:0043565">
    <property type="term" value="F:sequence-specific DNA binding"/>
    <property type="evidence" value="ECO:0007669"/>
    <property type="project" value="InterPro"/>
</dbReference>
<dbReference type="PROSITE" id="PS00041">
    <property type="entry name" value="HTH_ARAC_FAMILY_1"/>
    <property type="match status" value="1"/>
</dbReference>
<name>A0A563DIS4_9FLAO</name>
<keyword evidence="1" id="KW-0805">Transcription regulation</keyword>
<dbReference type="PANTHER" id="PTHR47893:SF1">
    <property type="entry name" value="REGULATORY PROTEIN PCHR"/>
    <property type="match status" value="1"/>
</dbReference>
<keyword evidence="6" id="KW-1185">Reference proteome</keyword>
<comment type="caution">
    <text evidence="5">The sequence shown here is derived from an EMBL/GenBank/DDBJ whole genome shotgun (WGS) entry which is preliminary data.</text>
</comment>
<evidence type="ECO:0000313" key="5">
    <source>
        <dbReference type="EMBL" id="TWP29911.1"/>
    </source>
</evidence>
<gene>
    <name evidence="5" type="ORF">ETU09_02710</name>
</gene>
<dbReference type="EMBL" id="SELH01000013">
    <property type="protein sequence ID" value="TWP29911.1"/>
    <property type="molecule type" value="Genomic_DNA"/>
</dbReference>
<dbReference type="PANTHER" id="PTHR47893">
    <property type="entry name" value="REGULATORY PROTEIN PCHR"/>
    <property type="match status" value="1"/>
</dbReference>
<evidence type="ECO:0000256" key="2">
    <source>
        <dbReference type="ARBA" id="ARBA00023125"/>
    </source>
</evidence>
<dbReference type="SMART" id="SM00342">
    <property type="entry name" value="HTH_ARAC"/>
    <property type="match status" value="1"/>
</dbReference>
<evidence type="ECO:0000313" key="6">
    <source>
        <dbReference type="Proteomes" id="UP000319499"/>
    </source>
</evidence>
<dbReference type="OrthoDB" id="799767at2"/>
<dbReference type="PROSITE" id="PS01124">
    <property type="entry name" value="HTH_ARAC_FAMILY_2"/>
    <property type="match status" value="1"/>
</dbReference>
<keyword evidence="2" id="KW-0238">DNA-binding</keyword>
<protein>
    <submittedName>
        <fullName evidence="5">Helix-turn-helix domain-containing protein</fullName>
    </submittedName>
</protein>